<dbReference type="PROSITE" id="PS51257">
    <property type="entry name" value="PROKAR_LIPOPROTEIN"/>
    <property type="match status" value="1"/>
</dbReference>
<name>A0A158JGV0_9BURK</name>
<dbReference type="EMBL" id="FCOK02000085">
    <property type="protein sequence ID" value="SAL67570.1"/>
    <property type="molecule type" value="Genomic_DNA"/>
</dbReference>
<dbReference type="Proteomes" id="UP000054683">
    <property type="component" value="Unassembled WGS sequence"/>
</dbReference>
<feature type="signal peptide" evidence="1">
    <location>
        <begin position="1"/>
        <end position="28"/>
    </location>
</feature>
<evidence type="ECO:0000313" key="3">
    <source>
        <dbReference type="Proteomes" id="UP000054683"/>
    </source>
</evidence>
<dbReference type="RefSeq" id="WP_062091911.1">
    <property type="nucleotide sequence ID" value="NZ_FCOK02000085.1"/>
</dbReference>
<dbReference type="OrthoDB" id="9157523at2"/>
<gene>
    <name evidence="2" type="ORF">AWB69_07789</name>
</gene>
<evidence type="ECO:0000256" key="1">
    <source>
        <dbReference type="SAM" id="SignalP"/>
    </source>
</evidence>
<keyword evidence="1" id="KW-0732">Signal</keyword>
<sequence length="243" mass="26482">MKLMFAAALTALALGACSKPTAPASALAAPVIAIAAVAPPPTMADWTSALSTVYKESDRKDEHDGVTNFFCVFGLPGSEKGATHLVAFGKRDAFRKLRFYTPGIQLEATTSLETYLSLKDGGTPILFLKPYYFGPDGWLFMQHVAVMADGDVIFERDFKDARVDHDQLPGGVTERYNFIATPADIEGLRKIHPDTKLVIRLSGKKGYVTVDKMMTSQFRANIQDSLKIYDAMTASLSSHIPPS</sequence>
<organism evidence="2 3">
    <name type="scientific">Caballeronia udeis</name>
    <dbReference type="NCBI Taxonomy" id="1232866"/>
    <lineage>
        <taxon>Bacteria</taxon>
        <taxon>Pseudomonadati</taxon>
        <taxon>Pseudomonadota</taxon>
        <taxon>Betaproteobacteria</taxon>
        <taxon>Burkholderiales</taxon>
        <taxon>Burkholderiaceae</taxon>
        <taxon>Caballeronia</taxon>
    </lineage>
</organism>
<evidence type="ECO:0000313" key="2">
    <source>
        <dbReference type="EMBL" id="SAL67570.1"/>
    </source>
</evidence>
<evidence type="ECO:0008006" key="4">
    <source>
        <dbReference type="Google" id="ProtNLM"/>
    </source>
</evidence>
<reference evidence="2 3" key="1">
    <citation type="submission" date="2016-01" db="EMBL/GenBank/DDBJ databases">
        <authorList>
            <person name="Oliw E.H."/>
        </authorList>
    </citation>
    <scope>NUCLEOTIDE SEQUENCE [LARGE SCALE GENOMIC DNA]</scope>
    <source>
        <strain evidence="2">LMG 27134</strain>
    </source>
</reference>
<dbReference type="AlphaFoldDB" id="A0A158JGV0"/>
<accession>A0A158JGV0</accession>
<protein>
    <recommendedName>
        <fullName evidence="4">Lipoprotein</fullName>
    </recommendedName>
</protein>
<proteinExistence type="predicted"/>
<feature type="chain" id="PRO_5008502098" description="Lipoprotein" evidence="1">
    <location>
        <begin position="29"/>
        <end position="243"/>
    </location>
</feature>